<name>A0A4Y2RQZ2_ARAVE</name>
<organism evidence="2 3">
    <name type="scientific">Araneus ventricosus</name>
    <name type="common">Orbweaver spider</name>
    <name type="synonym">Epeira ventricosa</name>
    <dbReference type="NCBI Taxonomy" id="182803"/>
    <lineage>
        <taxon>Eukaryota</taxon>
        <taxon>Metazoa</taxon>
        <taxon>Ecdysozoa</taxon>
        <taxon>Arthropoda</taxon>
        <taxon>Chelicerata</taxon>
        <taxon>Arachnida</taxon>
        <taxon>Araneae</taxon>
        <taxon>Araneomorphae</taxon>
        <taxon>Entelegynae</taxon>
        <taxon>Araneoidea</taxon>
        <taxon>Araneidae</taxon>
        <taxon>Araneus</taxon>
    </lineage>
</organism>
<evidence type="ECO:0000313" key="2">
    <source>
        <dbReference type="EMBL" id="GBN78081.1"/>
    </source>
</evidence>
<sequence length="349" mass="39905">MEDDASVRKLVELIFSKQFNNIVEVTAPDLPIPICLLTNDFCRRMQGVLCMKQMIFNFAWQKFIVKCPDTILRSDHLYLRSIMFACLTEHKCYQNIFESFISVCVLLKLLNDGILNITGMDFRDLHTDAFIVLYDNVMKNTFCKNGGFRRLVEYISGHRYLTWKWNCKDPVSPDHPTCVKSQEDIKKKVKKELRGRVVKRTEAELEAIHATSTFLAQKVLSTTSVELPTFPSNPDMIKCLAASRNEETAGKTERESIIKAAARFADMDETRQGCSSSNSDSKTNHAINQNGDNARYENTIQAVIRHNHSRSSGHTNSDNQVQKEADGILEQLKETIKSFITVLEEYDKE</sequence>
<comment type="caution">
    <text evidence="2">The sequence shown here is derived from an EMBL/GenBank/DDBJ whole genome shotgun (WGS) entry which is preliminary data.</text>
</comment>
<feature type="region of interest" description="Disordered" evidence="1">
    <location>
        <begin position="269"/>
        <end position="294"/>
    </location>
</feature>
<accession>A0A4Y2RQZ2</accession>
<evidence type="ECO:0000313" key="3">
    <source>
        <dbReference type="Proteomes" id="UP000499080"/>
    </source>
</evidence>
<dbReference type="EMBL" id="BGPR01018034">
    <property type="protein sequence ID" value="GBN78081.1"/>
    <property type="molecule type" value="Genomic_DNA"/>
</dbReference>
<keyword evidence="3" id="KW-1185">Reference proteome</keyword>
<evidence type="ECO:0000256" key="1">
    <source>
        <dbReference type="SAM" id="MobiDB-lite"/>
    </source>
</evidence>
<feature type="compositionally biased region" description="Polar residues" evidence="1">
    <location>
        <begin position="272"/>
        <end position="294"/>
    </location>
</feature>
<gene>
    <name evidence="2" type="ORF">AVEN_3093_1</name>
</gene>
<dbReference type="Proteomes" id="UP000499080">
    <property type="component" value="Unassembled WGS sequence"/>
</dbReference>
<reference evidence="2 3" key="1">
    <citation type="journal article" date="2019" name="Sci. Rep.">
        <title>Orb-weaving spider Araneus ventricosus genome elucidates the spidroin gene catalogue.</title>
        <authorList>
            <person name="Kono N."/>
            <person name="Nakamura H."/>
            <person name="Ohtoshi R."/>
            <person name="Moran D.A.P."/>
            <person name="Shinohara A."/>
            <person name="Yoshida Y."/>
            <person name="Fujiwara M."/>
            <person name="Mori M."/>
            <person name="Tomita M."/>
            <person name="Arakawa K."/>
        </authorList>
    </citation>
    <scope>NUCLEOTIDE SEQUENCE [LARGE SCALE GENOMIC DNA]</scope>
</reference>
<dbReference type="OrthoDB" id="6452841at2759"/>
<proteinExistence type="predicted"/>
<protein>
    <submittedName>
        <fullName evidence="2">Uncharacterized protein</fullName>
    </submittedName>
</protein>
<dbReference type="AlphaFoldDB" id="A0A4Y2RQZ2"/>